<dbReference type="Gene3D" id="3.40.50.1820">
    <property type="entry name" value="alpha/beta hydrolase"/>
    <property type="match status" value="1"/>
</dbReference>
<dbReference type="GO" id="GO:0034338">
    <property type="term" value="F:short-chain carboxylesterase activity"/>
    <property type="evidence" value="ECO:0007669"/>
    <property type="project" value="TreeGrafter"/>
</dbReference>
<comment type="caution">
    <text evidence="4">The sequence shown here is derived from an EMBL/GenBank/DDBJ whole genome shotgun (WGS) entry which is preliminary data.</text>
</comment>
<dbReference type="Proteomes" id="UP000054618">
    <property type="component" value="Unassembled WGS sequence"/>
</dbReference>
<feature type="domain" description="AB hydrolase-1" evidence="3">
    <location>
        <begin position="61"/>
        <end position="301"/>
    </location>
</feature>
<evidence type="ECO:0000313" key="5">
    <source>
        <dbReference type="Proteomes" id="UP000054618"/>
    </source>
</evidence>
<dbReference type="NCBIfam" id="NF008218">
    <property type="entry name" value="PRK10985.1"/>
    <property type="match status" value="1"/>
</dbReference>
<keyword evidence="5" id="KW-1185">Reference proteome</keyword>
<dbReference type="RefSeq" id="WP_058507563.1">
    <property type="nucleotide sequence ID" value="NZ_CAAAIK010000001.1"/>
</dbReference>
<dbReference type="AlphaFoldDB" id="A0A0W0Y0Q6"/>
<organism evidence="4 5">
    <name type="scientific">Legionella quinlivanii</name>
    <dbReference type="NCBI Taxonomy" id="45073"/>
    <lineage>
        <taxon>Bacteria</taxon>
        <taxon>Pseudomonadati</taxon>
        <taxon>Pseudomonadota</taxon>
        <taxon>Gammaproteobacteria</taxon>
        <taxon>Legionellales</taxon>
        <taxon>Legionellaceae</taxon>
        <taxon>Legionella</taxon>
    </lineage>
</organism>
<dbReference type="PATRIC" id="fig|45073.5.peg.1532"/>
<reference evidence="4 5" key="1">
    <citation type="submission" date="2015-11" db="EMBL/GenBank/DDBJ databases">
        <title>Genomic analysis of 38 Legionella species identifies large and diverse effector repertoires.</title>
        <authorList>
            <person name="Burstein D."/>
            <person name="Amaro F."/>
            <person name="Zusman T."/>
            <person name="Lifshitz Z."/>
            <person name="Cohen O."/>
            <person name="Gilbert J.A."/>
            <person name="Pupko T."/>
            <person name="Shuman H.A."/>
            <person name="Segal G."/>
        </authorList>
    </citation>
    <scope>NUCLEOTIDE SEQUENCE [LARGE SCALE GENOMIC DNA]</scope>
    <source>
        <strain evidence="4 5">CDC#1442-AUS-E</strain>
    </source>
</reference>
<protein>
    <submittedName>
        <fullName evidence="4">Alpha/beta hydrolase</fullName>
    </submittedName>
</protein>
<dbReference type="PANTHER" id="PTHR10794">
    <property type="entry name" value="ABHYDROLASE DOMAIN-CONTAINING PROTEIN"/>
    <property type="match status" value="1"/>
</dbReference>
<feature type="active site" description="Charge relay system" evidence="2">
    <location>
        <position position="268"/>
    </location>
</feature>
<name>A0A0W0Y0Q6_9GAMM</name>
<dbReference type="InterPro" id="IPR000073">
    <property type="entry name" value="AB_hydrolase_1"/>
</dbReference>
<feature type="active site" description="Charge relay system" evidence="2">
    <location>
        <position position="141"/>
    </location>
</feature>
<dbReference type="PIRSF" id="PIRSF005211">
    <property type="entry name" value="Ab_hydro_YheT"/>
    <property type="match status" value="1"/>
</dbReference>
<dbReference type="InterPro" id="IPR050960">
    <property type="entry name" value="AB_hydrolase_4_sf"/>
</dbReference>
<sequence>MITESEFKPAWWLGNAHSQTIYPTIARSIRFVIDKSERIELADGDFLQLSWMTKGVPQNAPVVVLLHGLGGNLNSTYAAGLMHSFNKAGWRAVMMHFRGGGSKPNRLPRIYHSGDTSDFSYFLNILSEREPDVLKAAVGISLGGNVLLKWLGETGEQNLIQTAVAVSVPFKLNIVAEKINKGFCRIYQAYLLKKLKKLVVRKQQIYSDQWEDIFSRLQQSNCFRSFDENITAPLHGFSSANDYYAKASSLPYLSKIATETLIIHAKDDPFMTTEVIPSNRELSDKITLELSEKGGHVGFISGNMPGLPVYWLEERIPEYIQSVFGALMKKPK</sequence>
<comment type="similarity">
    <text evidence="1">Belongs to the AB hydrolase superfamily. AB hydrolase 4 family.</text>
</comment>
<dbReference type="OrthoDB" id="332676at2"/>
<gene>
    <name evidence="4" type="ORF">Lqui_1451</name>
</gene>
<dbReference type="InterPro" id="IPR012020">
    <property type="entry name" value="ABHD4"/>
</dbReference>
<keyword evidence="4" id="KW-0378">Hydrolase</keyword>
<dbReference type="EMBL" id="LNYS01000008">
    <property type="protein sequence ID" value="KTD50126.1"/>
    <property type="molecule type" value="Genomic_DNA"/>
</dbReference>
<evidence type="ECO:0000256" key="1">
    <source>
        <dbReference type="ARBA" id="ARBA00010884"/>
    </source>
</evidence>
<dbReference type="PANTHER" id="PTHR10794:SF94">
    <property type="entry name" value="ESTERASE YHET-RELATED"/>
    <property type="match status" value="1"/>
</dbReference>
<dbReference type="InterPro" id="IPR029058">
    <property type="entry name" value="AB_hydrolase_fold"/>
</dbReference>
<proteinExistence type="inferred from homology"/>
<dbReference type="SUPFAM" id="SSF53474">
    <property type="entry name" value="alpha/beta-Hydrolases"/>
    <property type="match status" value="1"/>
</dbReference>
<evidence type="ECO:0000256" key="2">
    <source>
        <dbReference type="PIRSR" id="PIRSR005211-1"/>
    </source>
</evidence>
<evidence type="ECO:0000313" key="4">
    <source>
        <dbReference type="EMBL" id="KTD50126.1"/>
    </source>
</evidence>
<accession>A0A0W0Y0Q6</accession>
<dbReference type="GO" id="GO:0047372">
    <property type="term" value="F:monoacylglycerol lipase activity"/>
    <property type="evidence" value="ECO:0007669"/>
    <property type="project" value="TreeGrafter"/>
</dbReference>
<evidence type="ECO:0000259" key="3">
    <source>
        <dbReference type="Pfam" id="PF00561"/>
    </source>
</evidence>
<dbReference type="Pfam" id="PF00561">
    <property type="entry name" value="Abhydrolase_1"/>
    <property type="match status" value="1"/>
</dbReference>
<feature type="active site" description="Charge relay system" evidence="2">
    <location>
        <position position="296"/>
    </location>
</feature>
<dbReference type="STRING" id="45073.Lqui_1451"/>